<gene>
    <name evidence="1" type="ORF">DN069_26060</name>
</gene>
<evidence type="ECO:0008006" key="3">
    <source>
        <dbReference type="Google" id="ProtNLM"/>
    </source>
</evidence>
<keyword evidence="2" id="KW-1185">Reference proteome</keyword>
<dbReference type="EMBL" id="QKYN01000106">
    <property type="protein sequence ID" value="RAG82715.1"/>
    <property type="molecule type" value="Genomic_DNA"/>
</dbReference>
<comment type="caution">
    <text evidence="1">The sequence shown here is derived from an EMBL/GenBank/DDBJ whole genome shotgun (WGS) entry which is preliminary data.</text>
</comment>
<organism evidence="1 2">
    <name type="scientific">Streptacidiphilus pinicola</name>
    <dbReference type="NCBI Taxonomy" id="2219663"/>
    <lineage>
        <taxon>Bacteria</taxon>
        <taxon>Bacillati</taxon>
        <taxon>Actinomycetota</taxon>
        <taxon>Actinomycetes</taxon>
        <taxon>Kitasatosporales</taxon>
        <taxon>Streptomycetaceae</taxon>
        <taxon>Streptacidiphilus</taxon>
    </lineage>
</organism>
<evidence type="ECO:0000313" key="2">
    <source>
        <dbReference type="Proteomes" id="UP000248889"/>
    </source>
</evidence>
<dbReference type="RefSeq" id="WP_111504866.1">
    <property type="nucleotide sequence ID" value="NZ_QKYN01000106.1"/>
</dbReference>
<evidence type="ECO:0000313" key="1">
    <source>
        <dbReference type="EMBL" id="RAG82715.1"/>
    </source>
</evidence>
<reference evidence="1 2" key="1">
    <citation type="submission" date="2018-06" db="EMBL/GenBank/DDBJ databases">
        <title>Streptacidiphilus pinicola sp. nov., isolated from pine grove soil.</title>
        <authorList>
            <person name="Roh S.G."/>
            <person name="Park S."/>
            <person name="Kim M.-K."/>
            <person name="Yun B.-R."/>
            <person name="Park J."/>
            <person name="Kim M.J."/>
            <person name="Kim Y.S."/>
            <person name="Kim S.B."/>
        </authorList>
    </citation>
    <scope>NUCLEOTIDE SEQUENCE [LARGE SCALE GENOMIC DNA]</scope>
    <source>
        <strain evidence="1 2">MMS16-CNU450</strain>
    </source>
</reference>
<name>A0A2X0K0D6_9ACTN</name>
<proteinExistence type="predicted"/>
<dbReference type="Proteomes" id="UP000248889">
    <property type="component" value="Unassembled WGS sequence"/>
</dbReference>
<sequence>MRAISGVRASSRFGVIGVVASAAALLSGCGMVTIGGAKTVATPAVTASGAVQSSAPTATASGAQGQVLAALPQRPATARDWTGAQDPSAMGILTVEQFIEADYTPSAWTTERGAQQSRGLQFAGRRAWYDPATATYVDSFVIHYASAAGAESDYLSQVKADAKNYDAQGSFTVPGVAKSKVFVKSGLDSNGNALTMGLAVAGDDVLRVVVMKPATPDHDTAVQVLSGEYQALTKS</sequence>
<dbReference type="AlphaFoldDB" id="A0A2X0K0D6"/>
<dbReference type="PROSITE" id="PS51257">
    <property type="entry name" value="PROKAR_LIPOPROTEIN"/>
    <property type="match status" value="1"/>
</dbReference>
<protein>
    <recommendedName>
        <fullName evidence="3">Lipoprotein</fullName>
    </recommendedName>
</protein>
<dbReference type="OrthoDB" id="4350561at2"/>
<accession>A0A2X0K0D6</accession>